<dbReference type="GO" id="GO:0008049">
    <property type="term" value="P:male courtship behavior"/>
    <property type="evidence" value="ECO:0007669"/>
    <property type="project" value="TreeGrafter"/>
</dbReference>
<dbReference type="GO" id="GO:0050909">
    <property type="term" value="P:sensory perception of taste"/>
    <property type="evidence" value="ECO:0007669"/>
    <property type="project" value="InterPro"/>
</dbReference>
<dbReference type="InParanoid" id="B4LUT3"/>
<dbReference type="GO" id="GO:0030425">
    <property type="term" value="C:dendrite"/>
    <property type="evidence" value="ECO:0007669"/>
    <property type="project" value="TreeGrafter"/>
</dbReference>
<protein>
    <recommendedName>
        <fullName evidence="8">Gustatory receptor</fullName>
    </recommendedName>
</protein>
<comment type="caution">
    <text evidence="8">Lacks conserved residue(s) required for the propagation of feature annotation.</text>
</comment>
<feature type="transmembrane region" description="Helical" evidence="8">
    <location>
        <begin position="483"/>
        <end position="501"/>
    </location>
</feature>
<evidence type="ECO:0000256" key="8">
    <source>
        <dbReference type="RuleBase" id="RU363108"/>
    </source>
</evidence>
<feature type="transmembrane region" description="Helical" evidence="8">
    <location>
        <begin position="340"/>
        <end position="360"/>
    </location>
</feature>
<dbReference type="InterPro" id="IPR013604">
    <property type="entry name" value="7TM_chemorcpt"/>
</dbReference>
<dbReference type="KEGG" id="dvi:6629002"/>
<evidence type="ECO:0000256" key="1">
    <source>
        <dbReference type="ARBA" id="ARBA00004651"/>
    </source>
</evidence>
<evidence type="ECO:0000313" key="10">
    <source>
        <dbReference type="Proteomes" id="UP000008792"/>
    </source>
</evidence>
<accession>B4LUT3</accession>
<proteinExistence type="inferred from homology"/>
<dbReference type="GO" id="GO:0005886">
    <property type="term" value="C:plasma membrane"/>
    <property type="evidence" value="ECO:0007669"/>
    <property type="project" value="UniProtKB-SubCell"/>
</dbReference>
<name>B4LUT3_DROVI</name>
<dbReference type="eggNOG" id="ENOG502T2WN">
    <property type="taxonomic scope" value="Eukaryota"/>
</dbReference>
<dbReference type="GO" id="GO:0007165">
    <property type="term" value="P:signal transduction"/>
    <property type="evidence" value="ECO:0007669"/>
    <property type="project" value="UniProtKB-KW"/>
</dbReference>
<sequence length="600" mass="69552">MHSLERVTARCLFGIYWWMGLVPLPLSSQLLWLLVALLVRCIWLGYYLMMLYIGVLYLWNDKGLNISYISGTTLFIGYSLLGLLIQAESALKHRTYARFDILRVQLRLRMQRLGMSRGCSRAWRLLLLLGTQIGSDAARSWANAHYSISPVHIISLPQKWLLRLRYVQLLWQVMELNQRARQLRHSLLGLAAGNDLWQPYGSQEWQQLQTLRLSFDRIYECYEAFSDCYGWGMLGLQMMCGLEFVSNAYWIITEAYMTQRVYMLIYNGNSCFAMGTLIVALFWYGDASANNCLIALSMFVTVTLAHGIILLDTFLQRRTHRQLELRLDVSRLEVQNQRHVLLRVSGVVVPFLVVHSLIVWSKIGLASQWYTPIFWFASPSDWGVQLKMIAFLSDVLLANERVLCVQQSLKQLTRQPNHGRQSPSVVSVIRFKEMYRELHHLFVQLNFAYGSSLLIIFIVLFFNFLFNSFWLVRHTLTRLKSPVYIYIHLGCLLNLGLLLSATCWHCQQSFNHSRQIGCLIPKLVNPMGSKRYNDLVSEFLLQTLHQRFVVTAKDFFSLNLHLLSSMFAAVVTYLVILIQFMFAEKSSQATPRPEKMTTND</sequence>
<evidence type="ECO:0000256" key="3">
    <source>
        <dbReference type="ARBA" id="ARBA00022692"/>
    </source>
</evidence>
<feature type="transmembrane region" description="Helical" evidence="8">
    <location>
        <begin position="66"/>
        <end position="85"/>
    </location>
</feature>
<keyword evidence="7 8" id="KW-0807">Transducer</keyword>
<keyword evidence="3 8" id="KW-0812">Transmembrane</keyword>
<evidence type="ECO:0000256" key="2">
    <source>
        <dbReference type="ARBA" id="ARBA00022475"/>
    </source>
</evidence>
<feature type="transmembrane region" description="Helical" evidence="8">
    <location>
        <begin position="264"/>
        <end position="284"/>
    </location>
</feature>
<dbReference type="GO" id="GO:0043025">
    <property type="term" value="C:neuronal cell body"/>
    <property type="evidence" value="ECO:0007669"/>
    <property type="project" value="TreeGrafter"/>
</dbReference>
<keyword evidence="5 8" id="KW-0472">Membrane</keyword>
<feature type="transmembrane region" description="Helical" evidence="8">
    <location>
        <begin position="447"/>
        <end position="471"/>
    </location>
</feature>
<comment type="function">
    <text evidence="8">Gustatory receptor which mediates acceptance or avoidance behavior, depending on its substrates.</text>
</comment>
<dbReference type="STRING" id="7244.B4LUT3"/>
<dbReference type="GO" id="GO:0030424">
    <property type="term" value="C:axon"/>
    <property type="evidence" value="ECO:0007669"/>
    <property type="project" value="TreeGrafter"/>
</dbReference>
<dbReference type="AlphaFoldDB" id="B4LUT3"/>
<feature type="transmembrane region" description="Helical" evidence="8">
    <location>
        <begin position="562"/>
        <end position="582"/>
    </location>
</feature>
<evidence type="ECO:0000256" key="4">
    <source>
        <dbReference type="ARBA" id="ARBA00022989"/>
    </source>
</evidence>
<comment type="similarity">
    <text evidence="8">Belongs to the insect chemoreceptor superfamily. Gustatory receptor (GR) family.</text>
</comment>
<evidence type="ECO:0000256" key="5">
    <source>
        <dbReference type="ARBA" id="ARBA00023136"/>
    </source>
</evidence>
<dbReference type="PANTHER" id="PTHR21143:SF133">
    <property type="entry name" value="GUSTATORY AND PHEROMONE RECEPTOR 32A-RELATED"/>
    <property type="match status" value="1"/>
</dbReference>
<dbReference type="OrthoDB" id="6366728at2759"/>
<keyword evidence="6 8" id="KW-0675">Receptor</keyword>
<evidence type="ECO:0000313" key="9">
    <source>
        <dbReference type="EMBL" id="EDW64260.2"/>
    </source>
</evidence>
<keyword evidence="2 8" id="KW-1003">Cell membrane</keyword>
<dbReference type="PANTHER" id="PTHR21143">
    <property type="entry name" value="INVERTEBRATE GUSTATORY RECEPTOR"/>
    <property type="match status" value="1"/>
</dbReference>
<keyword evidence="10" id="KW-1185">Reference proteome</keyword>
<dbReference type="GO" id="GO:0007635">
    <property type="term" value="P:chemosensory behavior"/>
    <property type="evidence" value="ECO:0007669"/>
    <property type="project" value="TreeGrafter"/>
</dbReference>
<comment type="subcellular location">
    <subcellularLocation>
        <location evidence="1 8">Cell membrane</location>
        <topology evidence="1 8">Multi-pass membrane protein</topology>
    </subcellularLocation>
</comment>
<dbReference type="EMBL" id="CH940649">
    <property type="protein sequence ID" value="EDW64260.2"/>
    <property type="molecule type" value="Genomic_DNA"/>
</dbReference>
<dbReference type="Proteomes" id="UP000008792">
    <property type="component" value="Unassembled WGS sequence"/>
</dbReference>
<gene>
    <name evidence="9" type="primary">Dvir\GJ17373</name>
    <name evidence="9" type="ORF">Dvir_GJ17373</name>
</gene>
<evidence type="ECO:0000256" key="6">
    <source>
        <dbReference type="ARBA" id="ARBA00023170"/>
    </source>
</evidence>
<dbReference type="Pfam" id="PF08395">
    <property type="entry name" value="7tm_7"/>
    <property type="match status" value="2"/>
</dbReference>
<evidence type="ECO:0000256" key="7">
    <source>
        <dbReference type="ARBA" id="ARBA00023224"/>
    </source>
</evidence>
<reference evidence="9 10" key="1">
    <citation type="journal article" date="2007" name="Nature">
        <title>Evolution of genes and genomes on the Drosophila phylogeny.</title>
        <authorList>
            <consortium name="Drosophila 12 Genomes Consortium"/>
            <person name="Clark A.G."/>
            <person name="Eisen M.B."/>
            <person name="Smith D.R."/>
            <person name="Bergman C.M."/>
            <person name="Oliver B."/>
            <person name="Markow T.A."/>
            <person name="Kaufman T.C."/>
            <person name="Kellis M."/>
            <person name="Gelbart W."/>
            <person name="Iyer V.N."/>
            <person name="Pollard D.A."/>
            <person name="Sackton T.B."/>
            <person name="Larracuente A.M."/>
            <person name="Singh N.D."/>
            <person name="Abad J.P."/>
            <person name="Abt D.N."/>
            <person name="Adryan B."/>
            <person name="Aguade M."/>
            <person name="Akashi H."/>
            <person name="Anderson W.W."/>
            <person name="Aquadro C.F."/>
            <person name="Ardell D.H."/>
            <person name="Arguello R."/>
            <person name="Artieri C.G."/>
            <person name="Barbash D.A."/>
            <person name="Barker D."/>
            <person name="Barsanti P."/>
            <person name="Batterham P."/>
            <person name="Batzoglou S."/>
            <person name="Begun D."/>
            <person name="Bhutkar A."/>
            <person name="Blanco E."/>
            <person name="Bosak S.A."/>
            <person name="Bradley R.K."/>
            <person name="Brand A.D."/>
            <person name="Brent M.R."/>
            <person name="Brooks A.N."/>
            <person name="Brown R.H."/>
            <person name="Butlin R.K."/>
            <person name="Caggese C."/>
            <person name="Calvi B.R."/>
            <person name="Bernardo de Carvalho A."/>
            <person name="Caspi A."/>
            <person name="Castrezana S."/>
            <person name="Celniker S.E."/>
            <person name="Chang J.L."/>
            <person name="Chapple C."/>
            <person name="Chatterji S."/>
            <person name="Chinwalla A."/>
            <person name="Civetta A."/>
            <person name="Clifton S.W."/>
            <person name="Comeron J.M."/>
            <person name="Costello J.C."/>
            <person name="Coyne J.A."/>
            <person name="Daub J."/>
            <person name="David R.G."/>
            <person name="Delcher A.L."/>
            <person name="Delehaunty K."/>
            <person name="Do C.B."/>
            <person name="Ebling H."/>
            <person name="Edwards K."/>
            <person name="Eickbush T."/>
            <person name="Evans J.D."/>
            <person name="Filipski A."/>
            <person name="Findeiss S."/>
            <person name="Freyhult E."/>
            <person name="Fulton L."/>
            <person name="Fulton R."/>
            <person name="Garcia A.C."/>
            <person name="Gardiner A."/>
            <person name="Garfield D.A."/>
            <person name="Garvin B.E."/>
            <person name="Gibson G."/>
            <person name="Gilbert D."/>
            <person name="Gnerre S."/>
            <person name="Godfrey J."/>
            <person name="Good R."/>
            <person name="Gotea V."/>
            <person name="Gravely B."/>
            <person name="Greenberg A.J."/>
            <person name="Griffiths-Jones S."/>
            <person name="Gross S."/>
            <person name="Guigo R."/>
            <person name="Gustafson E.A."/>
            <person name="Haerty W."/>
            <person name="Hahn M.W."/>
            <person name="Halligan D.L."/>
            <person name="Halpern A.L."/>
            <person name="Halter G.M."/>
            <person name="Han M.V."/>
            <person name="Heger A."/>
            <person name="Hillier L."/>
            <person name="Hinrichs A.S."/>
            <person name="Holmes I."/>
            <person name="Hoskins R.A."/>
            <person name="Hubisz M.J."/>
            <person name="Hultmark D."/>
            <person name="Huntley M.A."/>
            <person name="Jaffe D.B."/>
            <person name="Jagadeeshan S."/>
            <person name="Jeck W.R."/>
            <person name="Johnson J."/>
            <person name="Jones C.D."/>
            <person name="Jordan W.C."/>
            <person name="Karpen G.H."/>
            <person name="Kataoka E."/>
            <person name="Keightley P.D."/>
            <person name="Kheradpour P."/>
            <person name="Kirkness E.F."/>
            <person name="Koerich L.B."/>
            <person name="Kristiansen K."/>
            <person name="Kudrna D."/>
            <person name="Kulathinal R.J."/>
            <person name="Kumar S."/>
            <person name="Kwok R."/>
            <person name="Lander E."/>
            <person name="Langley C.H."/>
            <person name="Lapoint R."/>
            <person name="Lazzaro B.P."/>
            <person name="Lee S.J."/>
            <person name="Levesque L."/>
            <person name="Li R."/>
            <person name="Lin C.F."/>
            <person name="Lin M.F."/>
            <person name="Lindblad-Toh K."/>
            <person name="Llopart A."/>
            <person name="Long M."/>
            <person name="Low L."/>
            <person name="Lozovsky E."/>
            <person name="Lu J."/>
            <person name="Luo M."/>
            <person name="Machado C.A."/>
            <person name="Makalowski W."/>
            <person name="Marzo M."/>
            <person name="Matsuda M."/>
            <person name="Matzkin L."/>
            <person name="McAllister B."/>
            <person name="McBride C.S."/>
            <person name="McKernan B."/>
            <person name="McKernan K."/>
            <person name="Mendez-Lago M."/>
            <person name="Minx P."/>
            <person name="Mollenhauer M.U."/>
            <person name="Montooth K."/>
            <person name="Mount S.M."/>
            <person name="Mu X."/>
            <person name="Myers E."/>
            <person name="Negre B."/>
            <person name="Newfeld S."/>
            <person name="Nielsen R."/>
            <person name="Noor M.A."/>
            <person name="O'Grady P."/>
            <person name="Pachter L."/>
            <person name="Papaceit M."/>
            <person name="Parisi M.J."/>
            <person name="Parisi M."/>
            <person name="Parts L."/>
            <person name="Pedersen J.S."/>
            <person name="Pesole G."/>
            <person name="Phillippy A.M."/>
            <person name="Ponting C.P."/>
            <person name="Pop M."/>
            <person name="Porcelli D."/>
            <person name="Powell J.R."/>
            <person name="Prohaska S."/>
            <person name="Pruitt K."/>
            <person name="Puig M."/>
            <person name="Quesneville H."/>
            <person name="Ram K.R."/>
            <person name="Rand D."/>
            <person name="Rasmussen M.D."/>
            <person name="Reed L.K."/>
            <person name="Reenan R."/>
            <person name="Reily A."/>
            <person name="Remington K.A."/>
            <person name="Rieger T.T."/>
            <person name="Ritchie M.G."/>
            <person name="Robin C."/>
            <person name="Rogers Y.H."/>
            <person name="Rohde C."/>
            <person name="Rozas J."/>
            <person name="Rubenfield M.J."/>
            <person name="Ruiz A."/>
            <person name="Russo S."/>
            <person name="Salzberg S.L."/>
            <person name="Sanchez-Gracia A."/>
            <person name="Saranga D.J."/>
            <person name="Sato H."/>
            <person name="Schaeffer S.W."/>
            <person name="Schatz M.C."/>
            <person name="Schlenke T."/>
            <person name="Schwartz R."/>
            <person name="Segarra C."/>
            <person name="Singh R.S."/>
            <person name="Sirot L."/>
            <person name="Sirota M."/>
            <person name="Sisneros N.B."/>
            <person name="Smith C.D."/>
            <person name="Smith T.F."/>
            <person name="Spieth J."/>
            <person name="Stage D.E."/>
            <person name="Stark A."/>
            <person name="Stephan W."/>
            <person name="Strausberg R.L."/>
            <person name="Strempel S."/>
            <person name="Sturgill D."/>
            <person name="Sutton G."/>
            <person name="Sutton G.G."/>
            <person name="Tao W."/>
            <person name="Teichmann S."/>
            <person name="Tobari Y.N."/>
            <person name="Tomimura Y."/>
            <person name="Tsolas J.M."/>
            <person name="Valente V.L."/>
            <person name="Venter E."/>
            <person name="Venter J.C."/>
            <person name="Vicario S."/>
            <person name="Vieira F.G."/>
            <person name="Vilella A.J."/>
            <person name="Villasante A."/>
            <person name="Walenz B."/>
            <person name="Wang J."/>
            <person name="Wasserman M."/>
            <person name="Watts T."/>
            <person name="Wilson D."/>
            <person name="Wilson R.K."/>
            <person name="Wing R.A."/>
            <person name="Wolfner M.F."/>
            <person name="Wong A."/>
            <person name="Wong G.K."/>
            <person name="Wu C.I."/>
            <person name="Wu G."/>
            <person name="Yamamoto D."/>
            <person name="Yang H.P."/>
            <person name="Yang S.P."/>
            <person name="Yorke J.A."/>
            <person name="Yoshida K."/>
            <person name="Zdobnov E."/>
            <person name="Zhang P."/>
            <person name="Zhang Y."/>
            <person name="Zimin A.V."/>
            <person name="Baldwin J."/>
            <person name="Abdouelleil A."/>
            <person name="Abdulkadir J."/>
            <person name="Abebe A."/>
            <person name="Abera B."/>
            <person name="Abreu J."/>
            <person name="Acer S.C."/>
            <person name="Aftuck L."/>
            <person name="Alexander A."/>
            <person name="An P."/>
            <person name="Anderson E."/>
            <person name="Anderson S."/>
            <person name="Arachi H."/>
            <person name="Azer M."/>
            <person name="Bachantsang P."/>
            <person name="Barry A."/>
            <person name="Bayul T."/>
            <person name="Berlin A."/>
            <person name="Bessette D."/>
            <person name="Bloom T."/>
            <person name="Blye J."/>
            <person name="Boguslavskiy L."/>
            <person name="Bonnet C."/>
            <person name="Boukhgalter B."/>
            <person name="Bourzgui I."/>
            <person name="Brown A."/>
            <person name="Cahill P."/>
            <person name="Channer S."/>
            <person name="Cheshatsang Y."/>
            <person name="Chuda L."/>
            <person name="Citroen M."/>
            <person name="Collymore A."/>
            <person name="Cooke P."/>
            <person name="Costello M."/>
            <person name="D'Aco K."/>
            <person name="Daza R."/>
            <person name="De Haan G."/>
            <person name="DeGray S."/>
            <person name="DeMaso C."/>
            <person name="Dhargay N."/>
            <person name="Dooley K."/>
            <person name="Dooley E."/>
            <person name="Doricent M."/>
            <person name="Dorje P."/>
            <person name="Dorjee K."/>
            <person name="Dupes A."/>
            <person name="Elong R."/>
            <person name="Falk J."/>
            <person name="Farina A."/>
            <person name="Faro S."/>
            <person name="Ferguson D."/>
            <person name="Fisher S."/>
            <person name="Foley C.D."/>
            <person name="Franke A."/>
            <person name="Friedrich D."/>
            <person name="Gadbois L."/>
            <person name="Gearin G."/>
            <person name="Gearin C.R."/>
            <person name="Giannoukos G."/>
            <person name="Goode T."/>
            <person name="Graham J."/>
            <person name="Grandbois E."/>
            <person name="Grewal S."/>
            <person name="Gyaltsen K."/>
            <person name="Hafez N."/>
            <person name="Hagos B."/>
            <person name="Hall J."/>
            <person name="Henson C."/>
            <person name="Hollinger A."/>
            <person name="Honan T."/>
            <person name="Huard M.D."/>
            <person name="Hughes L."/>
            <person name="Hurhula B."/>
            <person name="Husby M.E."/>
            <person name="Kamat A."/>
            <person name="Kanga B."/>
            <person name="Kashin S."/>
            <person name="Khazanovich D."/>
            <person name="Kisner P."/>
            <person name="Lance K."/>
            <person name="Lara M."/>
            <person name="Lee W."/>
            <person name="Lennon N."/>
            <person name="Letendre F."/>
            <person name="LeVine R."/>
            <person name="Lipovsky A."/>
            <person name="Liu X."/>
            <person name="Liu J."/>
            <person name="Liu S."/>
            <person name="Lokyitsang T."/>
            <person name="Lokyitsang Y."/>
            <person name="Lubonja R."/>
            <person name="Lui A."/>
            <person name="MacDonald P."/>
            <person name="Magnisalis V."/>
            <person name="Maru K."/>
            <person name="Matthews C."/>
            <person name="McCusker W."/>
            <person name="McDonough S."/>
            <person name="Mehta T."/>
            <person name="Meldrim J."/>
            <person name="Meneus L."/>
            <person name="Mihai O."/>
            <person name="Mihalev A."/>
            <person name="Mihova T."/>
            <person name="Mittelman R."/>
            <person name="Mlenga V."/>
            <person name="Montmayeur A."/>
            <person name="Mulrain L."/>
            <person name="Navidi A."/>
            <person name="Naylor J."/>
            <person name="Negash T."/>
            <person name="Nguyen T."/>
            <person name="Nguyen N."/>
            <person name="Nicol R."/>
            <person name="Norbu C."/>
            <person name="Norbu N."/>
            <person name="Novod N."/>
            <person name="O'Neill B."/>
            <person name="Osman S."/>
            <person name="Markiewicz E."/>
            <person name="Oyono O.L."/>
            <person name="Patti C."/>
            <person name="Phunkhang P."/>
            <person name="Pierre F."/>
            <person name="Priest M."/>
            <person name="Raghuraman S."/>
            <person name="Rege F."/>
            <person name="Reyes R."/>
            <person name="Rise C."/>
            <person name="Rogov P."/>
            <person name="Ross K."/>
            <person name="Ryan E."/>
            <person name="Settipalli S."/>
            <person name="Shea T."/>
            <person name="Sherpa N."/>
            <person name="Shi L."/>
            <person name="Shih D."/>
            <person name="Sparrow T."/>
            <person name="Spaulding J."/>
            <person name="Stalker J."/>
            <person name="Stange-Thomann N."/>
            <person name="Stavropoulos S."/>
            <person name="Stone C."/>
            <person name="Strader C."/>
            <person name="Tesfaye S."/>
            <person name="Thomson T."/>
            <person name="Thoulutsang Y."/>
            <person name="Thoulutsang D."/>
            <person name="Topham K."/>
            <person name="Topping I."/>
            <person name="Tsamla T."/>
            <person name="Vassiliev H."/>
            <person name="Vo A."/>
            <person name="Wangchuk T."/>
            <person name="Wangdi T."/>
            <person name="Weiand M."/>
            <person name="Wilkinson J."/>
            <person name="Wilson A."/>
            <person name="Yadav S."/>
            <person name="Young G."/>
            <person name="Yu Q."/>
            <person name="Zembek L."/>
            <person name="Zhong D."/>
            <person name="Zimmer A."/>
            <person name="Zwirko Z."/>
            <person name="Jaffe D.B."/>
            <person name="Alvarez P."/>
            <person name="Brockman W."/>
            <person name="Butler J."/>
            <person name="Chin C."/>
            <person name="Gnerre S."/>
            <person name="Grabherr M."/>
            <person name="Kleber M."/>
            <person name="Mauceli E."/>
            <person name="MacCallum I."/>
        </authorList>
    </citation>
    <scope>NUCLEOTIDE SEQUENCE [LARGE SCALE GENOMIC DNA]</scope>
    <source>
        <strain evidence="10">Tucson 15010-1051.87</strain>
    </source>
</reference>
<dbReference type="HOGENOM" id="CLU_062910_0_0_1"/>
<organism evidence="9 10">
    <name type="scientific">Drosophila virilis</name>
    <name type="common">Fruit fly</name>
    <dbReference type="NCBI Taxonomy" id="7244"/>
    <lineage>
        <taxon>Eukaryota</taxon>
        <taxon>Metazoa</taxon>
        <taxon>Ecdysozoa</taxon>
        <taxon>Arthropoda</taxon>
        <taxon>Hexapoda</taxon>
        <taxon>Insecta</taxon>
        <taxon>Pterygota</taxon>
        <taxon>Neoptera</taxon>
        <taxon>Endopterygota</taxon>
        <taxon>Diptera</taxon>
        <taxon>Brachycera</taxon>
        <taxon>Muscomorpha</taxon>
        <taxon>Ephydroidea</taxon>
        <taxon>Drosophilidae</taxon>
        <taxon>Drosophila</taxon>
    </lineage>
</organism>
<feature type="transmembrane region" description="Helical" evidence="8">
    <location>
        <begin position="296"/>
        <end position="315"/>
    </location>
</feature>
<feature type="transmembrane region" description="Helical" evidence="8">
    <location>
        <begin position="7"/>
        <end position="26"/>
    </location>
</feature>
<feature type="transmembrane region" description="Helical" evidence="8">
    <location>
        <begin position="32"/>
        <end position="59"/>
    </location>
</feature>
<keyword evidence="4 8" id="KW-1133">Transmembrane helix</keyword>